<feature type="compositionally biased region" description="Acidic residues" evidence="1">
    <location>
        <begin position="80"/>
        <end position="99"/>
    </location>
</feature>
<gene>
    <name evidence="2" type="ORF">DWE98_03195</name>
</gene>
<sequence length="443" mass="46406">MECARALAGDGPGQRLATIMLLLLAAFAAACPERARAAPARLKPAQAPSFARACTIAPFEGTPLFASPPAAAAPSAAKEESDDADDNSDDDSDDDDADDDSVHGYIVPGTGTCLSISGSVNAGMQYDAYRVSRSAPPPPPNATSTQVSASFTITTSHDLASGLRIGSIFSLSMRNPPDSDQGMTIDEATVSIGPWTFGMADSRFSFWGGDDFNTSAQVPSRTVGLIGLDLPLTESWTASLSLEDPALGSTSSIPVQEGRRVPDGVARLVYASGPWTVHTALALRDIPGSPDRLGRAGIIGATYEADILGKPSNISGQIVGGIDSAPYLGSNLDTRVVRQVLFGGDPTRGFSAVLSTHREWTDEIATNAYVSRYWLSVPLAGQAEGKIRIDRATANLVWTPVDGFKAGVETSVAWAQFSLGGRVIPAGLAGRQITTQVFIERTF</sequence>
<keyword evidence="3" id="KW-1185">Reference proteome</keyword>
<feature type="compositionally biased region" description="Low complexity" evidence="1">
    <location>
        <begin position="67"/>
        <end position="76"/>
    </location>
</feature>
<dbReference type="EMBL" id="QQTP01000001">
    <property type="protein sequence ID" value="RDJ29562.1"/>
    <property type="molecule type" value="Genomic_DNA"/>
</dbReference>
<reference evidence="3" key="1">
    <citation type="submission" date="2018-07" db="EMBL/GenBank/DDBJ databases">
        <authorList>
            <person name="Safronova V.I."/>
            <person name="Chirak E.R."/>
            <person name="Sazanova A.L."/>
        </authorList>
    </citation>
    <scope>NUCLEOTIDE SEQUENCE [LARGE SCALE GENOMIC DNA]</scope>
    <source>
        <strain evidence="3">RCAM04685</strain>
    </source>
</reference>
<dbReference type="OrthoDB" id="8433962at2"/>
<feature type="region of interest" description="Disordered" evidence="1">
    <location>
        <begin position="67"/>
        <end position="106"/>
    </location>
</feature>
<dbReference type="AlphaFoldDB" id="A0A370LC73"/>
<proteinExistence type="predicted"/>
<name>A0A370LC73_9HYPH</name>
<comment type="caution">
    <text evidence="2">The sequence shown here is derived from an EMBL/GenBank/DDBJ whole genome shotgun (WGS) entry which is preliminary data.</text>
</comment>
<evidence type="ECO:0008006" key="4">
    <source>
        <dbReference type="Google" id="ProtNLM"/>
    </source>
</evidence>
<evidence type="ECO:0000313" key="2">
    <source>
        <dbReference type="EMBL" id="RDJ29562.1"/>
    </source>
</evidence>
<dbReference type="Proteomes" id="UP000255207">
    <property type="component" value="Unassembled WGS sequence"/>
</dbReference>
<accession>A0A370LC73</accession>
<dbReference type="RefSeq" id="WP_114827674.1">
    <property type="nucleotide sequence ID" value="NZ_QQTO01000019.1"/>
</dbReference>
<protein>
    <recommendedName>
        <fullName evidence="4">Porin</fullName>
    </recommendedName>
</protein>
<evidence type="ECO:0000313" key="3">
    <source>
        <dbReference type="Proteomes" id="UP000255207"/>
    </source>
</evidence>
<evidence type="ECO:0000256" key="1">
    <source>
        <dbReference type="SAM" id="MobiDB-lite"/>
    </source>
</evidence>
<organism evidence="2 3">
    <name type="scientific">Bosea caraganae</name>
    <dbReference type="NCBI Taxonomy" id="2763117"/>
    <lineage>
        <taxon>Bacteria</taxon>
        <taxon>Pseudomonadati</taxon>
        <taxon>Pseudomonadota</taxon>
        <taxon>Alphaproteobacteria</taxon>
        <taxon>Hyphomicrobiales</taxon>
        <taxon>Boseaceae</taxon>
        <taxon>Bosea</taxon>
    </lineage>
</organism>
<dbReference type="PROSITE" id="PS51257">
    <property type="entry name" value="PROKAR_LIPOPROTEIN"/>
    <property type="match status" value="1"/>
</dbReference>